<dbReference type="Proteomes" id="UP001501126">
    <property type="component" value="Unassembled WGS sequence"/>
</dbReference>
<evidence type="ECO:0000313" key="4">
    <source>
        <dbReference type="Proteomes" id="UP001501126"/>
    </source>
</evidence>
<name>A0ABP3Y7U5_9FLAO</name>
<dbReference type="Pfam" id="PF18962">
    <property type="entry name" value="Por_Secre_tail"/>
    <property type="match status" value="1"/>
</dbReference>
<evidence type="ECO:0000256" key="1">
    <source>
        <dbReference type="ARBA" id="ARBA00022729"/>
    </source>
</evidence>
<dbReference type="InterPro" id="IPR026444">
    <property type="entry name" value="Secre_tail"/>
</dbReference>
<evidence type="ECO:0000313" key="3">
    <source>
        <dbReference type="EMBL" id="GAA0876982.1"/>
    </source>
</evidence>
<comment type="caution">
    <text evidence="3">The sequence shown here is derived from an EMBL/GenBank/DDBJ whole genome shotgun (WGS) entry which is preliminary data.</text>
</comment>
<keyword evidence="1" id="KW-0732">Signal</keyword>
<keyword evidence="4" id="KW-1185">Reference proteome</keyword>
<evidence type="ECO:0000259" key="2">
    <source>
        <dbReference type="Pfam" id="PF18962"/>
    </source>
</evidence>
<reference evidence="4" key="1">
    <citation type="journal article" date="2019" name="Int. J. Syst. Evol. Microbiol.">
        <title>The Global Catalogue of Microorganisms (GCM) 10K type strain sequencing project: providing services to taxonomists for standard genome sequencing and annotation.</title>
        <authorList>
            <consortium name="The Broad Institute Genomics Platform"/>
            <consortium name="The Broad Institute Genome Sequencing Center for Infectious Disease"/>
            <person name="Wu L."/>
            <person name="Ma J."/>
        </authorList>
    </citation>
    <scope>NUCLEOTIDE SEQUENCE [LARGE SCALE GENOMIC DNA]</scope>
    <source>
        <strain evidence="4">JCM 16083</strain>
    </source>
</reference>
<protein>
    <recommendedName>
        <fullName evidence="2">Secretion system C-terminal sorting domain-containing protein</fullName>
    </recommendedName>
</protein>
<gene>
    <name evidence="3" type="ORF">GCM10009118_33920</name>
</gene>
<organism evidence="3 4">
    <name type="scientific">Wandonia haliotis</name>
    <dbReference type="NCBI Taxonomy" id="574963"/>
    <lineage>
        <taxon>Bacteria</taxon>
        <taxon>Pseudomonadati</taxon>
        <taxon>Bacteroidota</taxon>
        <taxon>Flavobacteriia</taxon>
        <taxon>Flavobacteriales</taxon>
        <taxon>Crocinitomicaceae</taxon>
        <taxon>Wandonia</taxon>
    </lineage>
</organism>
<dbReference type="EMBL" id="BAAAFH010000022">
    <property type="protein sequence ID" value="GAA0876982.1"/>
    <property type="molecule type" value="Genomic_DNA"/>
</dbReference>
<dbReference type="RefSeq" id="WP_343790921.1">
    <property type="nucleotide sequence ID" value="NZ_BAAAFH010000022.1"/>
</dbReference>
<sequence>MKNLILTVGVSLISLFSLANLSIEGSYQGKNLYVQNPEDEDGFGFCATRVTVNGDVMPGSVNQSAFEINFAVYGLKKGDPVFIVIEHGPGCKPKILNPEVLLPRSTFEVAEITSSTNGLLKWTTTGEQGKLPFIIEQHRWNKWVNAGEVDGIGTPGSNSYEFKITPHSGENKVRVVQIDHSGKKRTSQEITFTDSSIPEIEFSPKKVKTIIKFDANGSAFETKYEIYDAYGNIVKKGVGTEVDCSNLKKGAYYINYDNKNEKFIRG</sequence>
<proteinExistence type="predicted"/>
<feature type="domain" description="Secretion system C-terminal sorting" evidence="2">
    <location>
        <begin position="204"/>
        <end position="263"/>
    </location>
</feature>
<accession>A0ABP3Y7U5</accession>